<protein>
    <submittedName>
        <fullName evidence="3">Membrane protein YqaA with SNARE-associated domain</fullName>
    </submittedName>
</protein>
<gene>
    <name evidence="3" type="ORF">EDC46_0773</name>
</gene>
<dbReference type="Pfam" id="PF09335">
    <property type="entry name" value="VTT_dom"/>
    <property type="match status" value="1"/>
</dbReference>
<evidence type="ECO:0000256" key="1">
    <source>
        <dbReference type="SAM" id="Phobius"/>
    </source>
</evidence>
<feature type="transmembrane region" description="Helical" evidence="1">
    <location>
        <begin position="20"/>
        <end position="46"/>
    </location>
</feature>
<accession>A0A3N4VYY1</accession>
<keyword evidence="1" id="KW-0812">Transmembrane</keyword>
<organism evidence="3 4">
    <name type="scientific">Vespertiliibacter pulmonis</name>
    <dbReference type="NCBI Taxonomy" id="1443036"/>
    <lineage>
        <taxon>Bacteria</taxon>
        <taxon>Pseudomonadati</taxon>
        <taxon>Pseudomonadota</taxon>
        <taxon>Gammaproteobacteria</taxon>
        <taxon>Pasteurellales</taxon>
        <taxon>Pasteurellaceae</taxon>
        <taxon>Vespertiliibacter</taxon>
    </lineage>
</organism>
<feature type="transmembrane region" description="Helical" evidence="1">
    <location>
        <begin position="102"/>
        <end position="126"/>
    </location>
</feature>
<dbReference type="InterPro" id="IPR032816">
    <property type="entry name" value="VTT_dom"/>
</dbReference>
<evidence type="ECO:0000313" key="4">
    <source>
        <dbReference type="Proteomes" id="UP000281691"/>
    </source>
</evidence>
<feature type="transmembrane region" description="Helical" evidence="1">
    <location>
        <begin position="58"/>
        <end position="82"/>
    </location>
</feature>
<dbReference type="AlphaFoldDB" id="A0A3N4VYY1"/>
<feature type="transmembrane region" description="Helical" evidence="1">
    <location>
        <begin position="133"/>
        <end position="152"/>
    </location>
</feature>
<feature type="domain" description="VTT" evidence="2">
    <location>
        <begin position="58"/>
        <end position="146"/>
    </location>
</feature>
<evidence type="ECO:0000259" key="2">
    <source>
        <dbReference type="Pfam" id="PF09335"/>
    </source>
</evidence>
<keyword evidence="1" id="KW-0472">Membrane</keyword>
<sequence length="157" mass="17728">MLDYFTSFFSLFFSAENQLWIMFLSAFLSATILPGNSEIIFSTLLTQHLLIGQNNLTLTLFIIATVGNSLGSLTTYLMARLIPKPLNESTTVRWALQQSEKYGGWLLLLSWLPVIGDILCGVAGWLRLNFWQSVLFITLGKAIRYGLLWWGIATFLP</sequence>
<dbReference type="PANTHER" id="PTHR42709:SF4">
    <property type="entry name" value="INNER MEMBRANE PROTEIN YQAA"/>
    <property type="match status" value="1"/>
</dbReference>
<dbReference type="OrthoDB" id="9814483at2"/>
<reference evidence="3 4" key="1">
    <citation type="submission" date="2018-11" db="EMBL/GenBank/DDBJ databases">
        <title>Genomic Encyclopedia of Type Strains, Phase IV (KMG-IV): sequencing the most valuable type-strain genomes for metagenomic binning, comparative biology and taxonomic classification.</title>
        <authorList>
            <person name="Goeker M."/>
        </authorList>
    </citation>
    <scope>NUCLEOTIDE SEQUENCE [LARGE SCALE GENOMIC DNA]</scope>
    <source>
        <strain evidence="3 4">DSM 27238</strain>
    </source>
</reference>
<dbReference type="GO" id="GO:0005886">
    <property type="term" value="C:plasma membrane"/>
    <property type="evidence" value="ECO:0007669"/>
    <property type="project" value="UniProtKB-ARBA"/>
</dbReference>
<evidence type="ECO:0000313" key="3">
    <source>
        <dbReference type="EMBL" id="RPE86375.1"/>
    </source>
</evidence>
<dbReference type="EMBL" id="RKQP01000001">
    <property type="protein sequence ID" value="RPE86375.1"/>
    <property type="molecule type" value="Genomic_DNA"/>
</dbReference>
<comment type="caution">
    <text evidence="3">The sequence shown here is derived from an EMBL/GenBank/DDBJ whole genome shotgun (WGS) entry which is preliminary data.</text>
</comment>
<dbReference type="Proteomes" id="UP000281691">
    <property type="component" value="Unassembled WGS sequence"/>
</dbReference>
<dbReference type="PANTHER" id="PTHR42709">
    <property type="entry name" value="ALKALINE PHOSPHATASE LIKE PROTEIN"/>
    <property type="match status" value="1"/>
</dbReference>
<name>A0A3N4VYY1_9PAST</name>
<dbReference type="RefSeq" id="WP_124210908.1">
    <property type="nucleotide sequence ID" value="NZ_CP016615.1"/>
</dbReference>
<proteinExistence type="predicted"/>
<keyword evidence="1" id="KW-1133">Transmembrane helix</keyword>
<keyword evidence="4" id="KW-1185">Reference proteome</keyword>
<dbReference type="InterPro" id="IPR051311">
    <property type="entry name" value="DedA_domain"/>
</dbReference>